<keyword evidence="7" id="KW-1133">Transmembrane helix</keyword>
<dbReference type="OrthoDB" id="1844152at2759"/>
<dbReference type="SUPFAM" id="SSF48264">
    <property type="entry name" value="Cytochrome P450"/>
    <property type="match status" value="1"/>
</dbReference>
<evidence type="ECO:0000256" key="7">
    <source>
        <dbReference type="SAM" id="Phobius"/>
    </source>
</evidence>
<dbReference type="GO" id="GO:0004497">
    <property type="term" value="F:monooxygenase activity"/>
    <property type="evidence" value="ECO:0007669"/>
    <property type="project" value="UniProtKB-KW"/>
</dbReference>
<sequence length="521" mass="59389">MDVTSDFLRHISNLNLSNSQIAVTFGILLFTIASVGELFSKKKNGFAKFGNSRLKSWLTWQPIARMNLDQETREGYYKMNKEQGKAFIVPMVGRDVYVLPPKYLDVLKTAEGMRLSLAESFNTLMNLEATMGMGRDGCHDQIEIDVVGHGLNPNLTKLVPEIVEQTEFAFGQELGHLPEWKEFNVATFTTNLVNWVVNRMLVGAELSKNGDYIRAVEDYTITFLMNGGFGWHFRPPKFLEKQVFYLCAGNLRKNLRRCVEFLEPVIEARKKQLPNLVHSKDKPIDMIQWLLEMPNLSEYDAQAAKQAHRVVRLTFASTAVSKLLMINLVHKILERPQDIPILREEIERCVREHGGWTEKALANMNFTDSYIREMMRLAPPSALTGQRTVLGEPYHFDDGLVLPSNARMTFPTLAIHKDGDNYKNPESFDPWRFAGRKTAGGVEAGLSASQIDKKFLSFGYGRQACPGRYLAVRQIKLIFTRLVLNYDIQWTPKSPRPKRMNVEAAPFPSTNTQVFIKNRTS</sequence>
<dbReference type="Pfam" id="PF00067">
    <property type="entry name" value="p450"/>
    <property type="match status" value="1"/>
</dbReference>
<evidence type="ECO:0000256" key="2">
    <source>
        <dbReference type="ARBA" id="ARBA00010617"/>
    </source>
</evidence>
<reference evidence="8" key="1">
    <citation type="journal article" date="2020" name="Stud. Mycol.">
        <title>101 Dothideomycetes genomes: a test case for predicting lifestyles and emergence of pathogens.</title>
        <authorList>
            <person name="Haridas S."/>
            <person name="Albert R."/>
            <person name="Binder M."/>
            <person name="Bloem J."/>
            <person name="Labutti K."/>
            <person name="Salamov A."/>
            <person name="Andreopoulos B."/>
            <person name="Baker S."/>
            <person name="Barry K."/>
            <person name="Bills G."/>
            <person name="Bluhm B."/>
            <person name="Cannon C."/>
            <person name="Castanera R."/>
            <person name="Culley D."/>
            <person name="Daum C."/>
            <person name="Ezra D."/>
            <person name="Gonzalez J."/>
            <person name="Henrissat B."/>
            <person name="Kuo A."/>
            <person name="Liang C."/>
            <person name="Lipzen A."/>
            <person name="Lutzoni F."/>
            <person name="Magnuson J."/>
            <person name="Mondo S."/>
            <person name="Nolan M."/>
            <person name="Ohm R."/>
            <person name="Pangilinan J."/>
            <person name="Park H.-J."/>
            <person name="Ramirez L."/>
            <person name="Alfaro M."/>
            <person name="Sun H."/>
            <person name="Tritt A."/>
            <person name="Yoshinaga Y."/>
            <person name="Zwiers L.-H."/>
            <person name="Turgeon B."/>
            <person name="Goodwin S."/>
            <person name="Spatafora J."/>
            <person name="Crous P."/>
            <person name="Grigoriev I."/>
        </authorList>
    </citation>
    <scope>NUCLEOTIDE SEQUENCE</scope>
    <source>
        <strain evidence="8">Tuck. ex Michener</strain>
    </source>
</reference>
<organism evidence="8 9">
    <name type="scientific">Viridothelium virens</name>
    <name type="common">Speckled blister lichen</name>
    <name type="synonym">Trypethelium virens</name>
    <dbReference type="NCBI Taxonomy" id="1048519"/>
    <lineage>
        <taxon>Eukaryota</taxon>
        <taxon>Fungi</taxon>
        <taxon>Dikarya</taxon>
        <taxon>Ascomycota</taxon>
        <taxon>Pezizomycotina</taxon>
        <taxon>Dothideomycetes</taxon>
        <taxon>Dothideomycetes incertae sedis</taxon>
        <taxon>Trypetheliales</taxon>
        <taxon>Trypetheliaceae</taxon>
        <taxon>Viridothelium</taxon>
    </lineage>
</organism>
<keyword evidence="3 6" id="KW-0479">Metal-binding</keyword>
<dbReference type="InterPro" id="IPR001128">
    <property type="entry name" value="Cyt_P450"/>
</dbReference>
<dbReference type="CDD" id="cd11041">
    <property type="entry name" value="CYP503A1-like"/>
    <property type="match status" value="1"/>
</dbReference>
<keyword evidence="7" id="KW-0472">Membrane</keyword>
<dbReference type="GO" id="GO:0020037">
    <property type="term" value="F:heme binding"/>
    <property type="evidence" value="ECO:0007669"/>
    <property type="project" value="InterPro"/>
</dbReference>
<keyword evidence="8" id="KW-0503">Monooxygenase</keyword>
<dbReference type="Proteomes" id="UP000800092">
    <property type="component" value="Unassembled WGS sequence"/>
</dbReference>
<dbReference type="EMBL" id="ML991792">
    <property type="protein sequence ID" value="KAF2235246.1"/>
    <property type="molecule type" value="Genomic_DNA"/>
</dbReference>
<keyword evidence="5 6" id="KW-0408">Iron</keyword>
<proteinExistence type="inferred from homology"/>
<dbReference type="GO" id="GO:0016705">
    <property type="term" value="F:oxidoreductase activity, acting on paired donors, with incorporation or reduction of molecular oxygen"/>
    <property type="evidence" value="ECO:0007669"/>
    <property type="project" value="InterPro"/>
</dbReference>
<evidence type="ECO:0000313" key="8">
    <source>
        <dbReference type="EMBL" id="KAF2235246.1"/>
    </source>
</evidence>
<evidence type="ECO:0000313" key="9">
    <source>
        <dbReference type="Proteomes" id="UP000800092"/>
    </source>
</evidence>
<accession>A0A6A6HAS1</accession>
<protein>
    <submittedName>
        <fullName evidence="8">Putative cytochrome P450 monooxygenase</fullName>
    </submittedName>
</protein>
<evidence type="ECO:0000256" key="5">
    <source>
        <dbReference type="ARBA" id="ARBA00023004"/>
    </source>
</evidence>
<dbReference type="GO" id="GO:0005506">
    <property type="term" value="F:iron ion binding"/>
    <property type="evidence" value="ECO:0007669"/>
    <property type="project" value="InterPro"/>
</dbReference>
<name>A0A6A6HAS1_VIRVR</name>
<dbReference type="PANTHER" id="PTHR46206">
    <property type="entry name" value="CYTOCHROME P450"/>
    <property type="match status" value="1"/>
</dbReference>
<dbReference type="PRINTS" id="PR00463">
    <property type="entry name" value="EP450I"/>
</dbReference>
<comment type="cofactor">
    <cofactor evidence="1 6">
        <name>heme</name>
        <dbReference type="ChEBI" id="CHEBI:30413"/>
    </cofactor>
</comment>
<gene>
    <name evidence="8" type="ORF">EV356DRAFT_500458</name>
</gene>
<keyword evidence="7" id="KW-0812">Transmembrane</keyword>
<keyword evidence="9" id="KW-1185">Reference proteome</keyword>
<dbReference type="InterPro" id="IPR002401">
    <property type="entry name" value="Cyt_P450_E_grp-I"/>
</dbReference>
<feature type="transmembrane region" description="Helical" evidence="7">
    <location>
        <begin position="20"/>
        <end position="39"/>
    </location>
</feature>
<evidence type="ECO:0000256" key="4">
    <source>
        <dbReference type="ARBA" id="ARBA00023002"/>
    </source>
</evidence>
<evidence type="ECO:0000256" key="6">
    <source>
        <dbReference type="PIRSR" id="PIRSR602401-1"/>
    </source>
</evidence>
<dbReference type="InterPro" id="IPR036396">
    <property type="entry name" value="Cyt_P450_sf"/>
</dbReference>
<evidence type="ECO:0000256" key="1">
    <source>
        <dbReference type="ARBA" id="ARBA00001971"/>
    </source>
</evidence>
<evidence type="ECO:0000256" key="3">
    <source>
        <dbReference type="ARBA" id="ARBA00022723"/>
    </source>
</evidence>
<feature type="binding site" description="axial binding residue" evidence="6">
    <location>
        <position position="465"/>
    </location>
    <ligand>
        <name>heme</name>
        <dbReference type="ChEBI" id="CHEBI:30413"/>
    </ligand>
    <ligandPart>
        <name>Fe</name>
        <dbReference type="ChEBI" id="CHEBI:18248"/>
    </ligandPart>
</feature>
<comment type="similarity">
    <text evidence="2">Belongs to the cytochrome P450 family.</text>
</comment>
<dbReference type="Gene3D" id="1.10.630.10">
    <property type="entry name" value="Cytochrome P450"/>
    <property type="match status" value="1"/>
</dbReference>
<dbReference type="AlphaFoldDB" id="A0A6A6HAS1"/>
<keyword evidence="4" id="KW-0560">Oxidoreductase</keyword>
<keyword evidence="6" id="KW-0349">Heme</keyword>